<dbReference type="AlphaFoldDB" id="A0A4Q0YQM2"/>
<dbReference type="InterPro" id="IPR016181">
    <property type="entry name" value="Acyl_CoA_acyltransferase"/>
</dbReference>
<dbReference type="SUPFAM" id="SSF55729">
    <property type="entry name" value="Acyl-CoA N-acyltransferases (Nat)"/>
    <property type="match status" value="1"/>
</dbReference>
<dbReference type="PROSITE" id="PS51186">
    <property type="entry name" value="GNAT"/>
    <property type="match status" value="1"/>
</dbReference>
<dbReference type="CDD" id="cd04301">
    <property type="entry name" value="NAT_SF"/>
    <property type="match status" value="1"/>
</dbReference>
<dbReference type="Proteomes" id="UP000290287">
    <property type="component" value="Unassembled WGS sequence"/>
</dbReference>
<keyword evidence="3" id="KW-1185">Reference proteome</keyword>
<dbReference type="InterPro" id="IPR000182">
    <property type="entry name" value="GNAT_dom"/>
</dbReference>
<reference evidence="2 3" key="1">
    <citation type="submission" date="2017-10" db="EMBL/GenBank/DDBJ databases">
        <title>Nyctiphanis sp. nov., isolated from the stomach of the euphausiid Nyctiphanes simplex (Hansen, 1911) in the Gulf of California.</title>
        <authorList>
            <person name="Gomez-Gil B."/>
            <person name="Aguilar-Mendez M."/>
            <person name="Lopez-Cortes A."/>
            <person name="Gomez-Gutierrez J."/>
            <person name="Roque A."/>
            <person name="Lang E."/>
            <person name="Gonzalez-Castillo A."/>
        </authorList>
    </citation>
    <scope>NUCLEOTIDE SEQUENCE [LARGE SCALE GENOMIC DNA]</scope>
    <source>
        <strain evidence="2 3">CAIM 600</strain>
    </source>
</reference>
<sequence>MKLHFENVASTEQIHQVFELANIIWTEHYTPIIGADQVEYMLGHFHSKEVITDEVTTGLTHYFLMVSDDKPVGYLGVKLSEDDLFLSKIYLLSSERGNGFGRKAIDFIKDMAKEYHKKSIVLTVNKYNTNTIKAYQACGFDIVEEICADIGRGYVMDDYRMRLIV</sequence>
<evidence type="ECO:0000313" key="2">
    <source>
        <dbReference type="EMBL" id="RXJ72853.1"/>
    </source>
</evidence>
<dbReference type="EMBL" id="PEIB01000015">
    <property type="protein sequence ID" value="RXJ72853.1"/>
    <property type="molecule type" value="Genomic_DNA"/>
</dbReference>
<feature type="domain" description="N-acetyltransferase" evidence="1">
    <location>
        <begin position="3"/>
        <end position="165"/>
    </location>
</feature>
<protein>
    <submittedName>
        <fullName evidence="2">GNAT family N-acetyltransferase</fullName>
    </submittedName>
</protein>
<dbReference type="Pfam" id="PF00583">
    <property type="entry name" value="Acetyltransf_1"/>
    <property type="match status" value="1"/>
</dbReference>
<evidence type="ECO:0000313" key="3">
    <source>
        <dbReference type="Proteomes" id="UP000290287"/>
    </source>
</evidence>
<name>A0A4Q0YQM2_9GAMM</name>
<proteinExistence type="predicted"/>
<evidence type="ECO:0000259" key="1">
    <source>
        <dbReference type="PROSITE" id="PS51186"/>
    </source>
</evidence>
<gene>
    <name evidence="2" type="ORF">CS022_13450</name>
</gene>
<dbReference type="RefSeq" id="WP_129122697.1">
    <property type="nucleotide sequence ID" value="NZ_PEIB01000015.1"/>
</dbReference>
<dbReference type="Gene3D" id="3.40.630.30">
    <property type="match status" value="1"/>
</dbReference>
<accession>A0A4Q0YQM2</accession>
<dbReference type="OrthoDB" id="9799601at2"/>
<comment type="caution">
    <text evidence="2">The sequence shown here is derived from an EMBL/GenBank/DDBJ whole genome shotgun (WGS) entry which is preliminary data.</text>
</comment>
<dbReference type="GO" id="GO:0016747">
    <property type="term" value="F:acyltransferase activity, transferring groups other than amino-acyl groups"/>
    <property type="evidence" value="ECO:0007669"/>
    <property type="project" value="InterPro"/>
</dbReference>
<keyword evidence="2" id="KW-0808">Transferase</keyword>
<organism evidence="2 3">
    <name type="scientific">Veronia nyctiphanis</name>
    <dbReference type="NCBI Taxonomy" id="1278244"/>
    <lineage>
        <taxon>Bacteria</taxon>
        <taxon>Pseudomonadati</taxon>
        <taxon>Pseudomonadota</taxon>
        <taxon>Gammaproteobacteria</taxon>
        <taxon>Vibrionales</taxon>
        <taxon>Vibrionaceae</taxon>
        <taxon>Veronia</taxon>
    </lineage>
</organism>